<organism evidence="2 3">
    <name type="scientific">Pseudomonas putida</name>
    <name type="common">Arthrobacter siderocapsulatus</name>
    <dbReference type="NCBI Taxonomy" id="303"/>
    <lineage>
        <taxon>Bacteria</taxon>
        <taxon>Pseudomonadati</taxon>
        <taxon>Pseudomonadota</taxon>
        <taxon>Gammaproteobacteria</taxon>
        <taxon>Pseudomonadales</taxon>
        <taxon>Pseudomonadaceae</taxon>
        <taxon>Pseudomonas</taxon>
    </lineage>
</organism>
<evidence type="ECO:0000313" key="2">
    <source>
        <dbReference type="EMBL" id="QHG67487.1"/>
    </source>
</evidence>
<protein>
    <submittedName>
        <fullName evidence="2">PilN domain-containing protein</fullName>
    </submittedName>
</protein>
<reference evidence="2 3" key="1">
    <citation type="submission" date="2020-02" db="EMBL/GenBank/DDBJ databases">
        <title>Pseudomonas Putida W5 Complete Genome Assembly.</title>
        <authorList>
            <person name="Yuan Z.-C."/>
            <person name="Shaw G.A."/>
            <person name="Cusano A.D."/>
            <person name="Caddey B.J."/>
            <person name="Weselowski B.J."/>
        </authorList>
    </citation>
    <scope>NUCLEOTIDE SEQUENCE [LARGE SCALE GENOMIC DNA]</scope>
    <source>
        <strain evidence="2 3">W5</strain>
    </source>
</reference>
<keyword evidence="1" id="KW-0812">Transmembrane</keyword>
<dbReference type="PANTHER" id="PTHR40278">
    <property type="entry name" value="DNA UTILIZATION PROTEIN HOFN"/>
    <property type="match status" value="1"/>
</dbReference>
<feature type="transmembrane region" description="Helical" evidence="1">
    <location>
        <begin position="21"/>
        <end position="39"/>
    </location>
</feature>
<dbReference type="InterPro" id="IPR007813">
    <property type="entry name" value="PilN"/>
</dbReference>
<evidence type="ECO:0000313" key="3">
    <source>
        <dbReference type="Proteomes" id="UP000464480"/>
    </source>
</evidence>
<dbReference type="Proteomes" id="UP000464480">
    <property type="component" value="Chromosome"/>
</dbReference>
<accession>A0A6I6Y1G2</accession>
<name>A0A6I6Y1G2_PSEPU</name>
<dbReference type="InterPro" id="IPR052534">
    <property type="entry name" value="Extracell_DNA_Util/SecSys_Comp"/>
</dbReference>
<dbReference type="Pfam" id="PF05137">
    <property type="entry name" value="PilN"/>
    <property type="match status" value="1"/>
</dbReference>
<dbReference type="PANTHER" id="PTHR40278:SF1">
    <property type="entry name" value="DNA UTILIZATION PROTEIN HOFN"/>
    <property type="match status" value="1"/>
</dbReference>
<gene>
    <name evidence="2" type="ORF">C2H86_25000</name>
</gene>
<sequence>MLRLNLMPWRERQRLVALRRLRLMLVGAAVVALSAVLLIDQLARQRARQQAEANNGRQAAIDVLEVQMTEHGRIRQSYDAVRAQAAALADLRAGQGLLTAVFADLERALPEGVQLLRLELQGSQVSMVGVAASGAVVAQLMRELERSAVMRELELRSLKSQPGGDEFQLLARLSAFWS</sequence>
<dbReference type="AlphaFoldDB" id="A0A6I6Y1G2"/>
<proteinExistence type="predicted"/>
<keyword evidence="1" id="KW-0472">Membrane</keyword>
<evidence type="ECO:0000256" key="1">
    <source>
        <dbReference type="SAM" id="Phobius"/>
    </source>
</evidence>
<dbReference type="EMBL" id="CP026115">
    <property type="protein sequence ID" value="QHG67487.1"/>
    <property type="molecule type" value="Genomic_DNA"/>
</dbReference>
<keyword evidence="1" id="KW-1133">Transmembrane helix</keyword>
<dbReference type="RefSeq" id="WP_159412478.1">
    <property type="nucleotide sequence ID" value="NZ_CP026115.2"/>
</dbReference>